<accession>A0A916W861</accession>
<dbReference type="EC" id="3.2.1.21" evidence="3 10"/>
<dbReference type="GO" id="GO:0008422">
    <property type="term" value="F:beta-glucosidase activity"/>
    <property type="evidence" value="ECO:0007669"/>
    <property type="project" value="UniProtKB-EC"/>
</dbReference>
<evidence type="ECO:0000256" key="3">
    <source>
        <dbReference type="ARBA" id="ARBA00012744"/>
    </source>
</evidence>
<keyword evidence="5" id="KW-0136">Cellulose degradation</keyword>
<keyword evidence="12" id="KW-1185">Reference proteome</keyword>
<dbReference type="FunFam" id="3.20.20.80:FF:000004">
    <property type="entry name" value="Beta-glucosidase 6-phospho-beta-glucosidase"/>
    <property type="match status" value="1"/>
</dbReference>
<reference evidence="11" key="1">
    <citation type="journal article" date="2014" name="Int. J. Syst. Evol. Microbiol.">
        <title>Complete genome sequence of Corynebacterium casei LMG S-19264T (=DSM 44701T), isolated from a smear-ripened cheese.</title>
        <authorList>
            <consortium name="US DOE Joint Genome Institute (JGI-PGF)"/>
            <person name="Walter F."/>
            <person name="Albersmeier A."/>
            <person name="Kalinowski J."/>
            <person name="Ruckert C."/>
        </authorList>
    </citation>
    <scope>NUCLEOTIDE SEQUENCE</scope>
    <source>
        <strain evidence="11">CGMCC 1.15447</strain>
    </source>
</reference>
<evidence type="ECO:0000256" key="10">
    <source>
        <dbReference type="RuleBase" id="RU361175"/>
    </source>
</evidence>
<evidence type="ECO:0000256" key="1">
    <source>
        <dbReference type="ARBA" id="ARBA00000448"/>
    </source>
</evidence>
<organism evidence="11 12">
    <name type="scientific">Edaphobacter acidisoli</name>
    <dbReference type="NCBI Taxonomy" id="2040573"/>
    <lineage>
        <taxon>Bacteria</taxon>
        <taxon>Pseudomonadati</taxon>
        <taxon>Acidobacteriota</taxon>
        <taxon>Terriglobia</taxon>
        <taxon>Terriglobales</taxon>
        <taxon>Acidobacteriaceae</taxon>
        <taxon>Edaphobacter</taxon>
    </lineage>
</organism>
<dbReference type="SUPFAM" id="SSF51445">
    <property type="entry name" value="(Trans)glycosidases"/>
    <property type="match status" value="1"/>
</dbReference>
<dbReference type="PROSITE" id="PS00653">
    <property type="entry name" value="GLYCOSYL_HYDROL_F1_2"/>
    <property type="match status" value="1"/>
</dbReference>
<dbReference type="InterPro" id="IPR001360">
    <property type="entry name" value="Glyco_hydro_1"/>
</dbReference>
<keyword evidence="7 10" id="KW-0326">Glycosidase</keyword>
<dbReference type="Pfam" id="PF00232">
    <property type="entry name" value="Glyco_hydro_1"/>
    <property type="match status" value="1"/>
</dbReference>
<proteinExistence type="inferred from homology"/>
<evidence type="ECO:0000256" key="2">
    <source>
        <dbReference type="ARBA" id="ARBA00010838"/>
    </source>
</evidence>
<evidence type="ECO:0000256" key="6">
    <source>
        <dbReference type="ARBA" id="ARBA00023277"/>
    </source>
</evidence>
<protein>
    <recommendedName>
        <fullName evidence="3 10">Beta-glucosidase</fullName>
        <ecNumber evidence="3 10">3.2.1.21</ecNumber>
    </recommendedName>
</protein>
<dbReference type="PANTHER" id="PTHR10353:SF36">
    <property type="entry name" value="LP05116P"/>
    <property type="match status" value="1"/>
</dbReference>
<evidence type="ECO:0000256" key="5">
    <source>
        <dbReference type="ARBA" id="ARBA00023001"/>
    </source>
</evidence>
<reference evidence="11" key="2">
    <citation type="submission" date="2020-09" db="EMBL/GenBank/DDBJ databases">
        <authorList>
            <person name="Sun Q."/>
            <person name="Zhou Y."/>
        </authorList>
    </citation>
    <scope>NUCLEOTIDE SEQUENCE</scope>
    <source>
        <strain evidence="11">CGMCC 1.15447</strain>
    </source>
</reference>
<name>A0A916W861_9BACT</name>
<dbReference type="AlphaFoldDB" id="A0A916W861"/>
<dbReference type="EMBL" id="BMJB01000003">
    <property type="protein sequence ID" value="GGA77050.1"/>
    <property type="molecule type" value="Genomic_DNA"/>
</dbReference>
<dbReference type="InterPro" id="IPR017853">
    <property type="entry name" value="GH"/>
</dbReference>
<feature type="binding site" evidence="9">
    <location>
        <position position="349"/>
    </location>
    <ligand>
        <name>substrate</name>
    </ligand>
</feature>
<feature type="binding site" evidence="9">
    <location>
        <position position="220"/>
    </location>
    <ligand>
        <name>substrate</name>
    </ligand>
</feature>
<evidence type="ECO:0000313" key="11">
    <source>
        <dbReference type="EMBL" id="GGA77050.1"/>
    </source>
</evidence>
<dbReference type="GO" id="GO:0005829">
    <property type="term" value="C:cytosol"/>
    <property type="evidence" value="ECO:0007669"/>
    <property type="project" value="TreeGrafter"/>
</dbReference>
<dbReference type="PRINTS" id="PR00131">
    <property type="entry name" value="GLHYDRLASE1"/>
</dbReference>
<feature type="binding site" evidence="9">
    <location>
        <position position="75"/>
    </location>
    <ligand>
        <name>substrate</name>
    </ligand>
</feature>
<keyword evidence="8" id="KW-0624">Polysaccharide degradation</keyword>
<dbReference type="InterPro" id="IPR033132">
    <property type="entry name" value="GH_1_N_CS"/>
</dbReference>
<evidence type="ECO:0000256" key="7">
    <source>
        <dbReference type="ARBA" id="ARBA00023295"/>
    </source>
</evidence>
<evidence type="ECO:0000313" key="12">
    <source>
        <dbReference type="Proteomes" id="UP000648801"/>
    </source>
</evidence>
<dbReference type="InterPro" id="IPR017736">
    <property type="entry name" value="Glyco_hydro_1_beta-glucosidase"/>
</dbReference>
<dbReference type="GO" id="GO:0030245">
    <property type="term" value="P:cellulose catabolic process"/>
    <property type="evidence" value="ECO:0007669"/>
    <property type="project" value="UniProtKB-KW"/>
</dbReference>
<gene>
    <name evidence="11" type="ORF">GCM10011507_30430</name>
</gene>
<evidence type="ECO:0000256" key="8">
    <source>
        <dbReference type="ARBA" id="ARBA00023326"/>
    </source>
</evidence>
<dbReference type="PANTHER" id="PTHR10353">
    <property type="entry name" value="GLYCOSYL HYDROLASE"/>
    <property type="match status" value="1"/>
</dbReference>
<evidence type="ECO:0000256" key="4">
    <source>
        <dbReference type="ARBA" id="ARBA00022801"/>
    </source>
</evidence>
<keyword evidence="4 10" id="KW-0378">Hydrolase</keyword>
<keyword evidence="6" id="KW-0119">Carbohydrate metabolism</keyword>
<dbReference type="Gene3D" id="3.20.20.80">
    <property type="entry name" value="Glycosidases"/>
    <property type="match status" value="1"/>
</dbReference>
<comment type="catalytic activity">
    <reaction evidence="1 10">
        <text>Hydrolysis of terminal, non-reducing beta-D-glucosyl residues with release of beta-D-glucose.</text>
        <dbReference type="EC" id="3.2.1.21"/>
    </reaction>
</comment>
<evidence type="ECO:0000256" key="9">
    <source>
        <dbReference type="PIRSR" id="PIRSR617736-2"/>
    </source>
</evidence>
<comment type="caution">
    <text evidence="11">The sequence shown here is derived from an EMBL/GenBank/DDBJ whole genome shotgun (WGS) entry which is preliminary data.</text>
</comment>
<dbReference type="NCBIfam" id="TIGR03356">
    <property type="entry name" value="BGL"/>
    <property type="match status" value="1"/>
</dbReference>
<feature type="binding site" evidence="9">
    <location>
        <position position="477"/>
    </location>
    <ligand>
        <name>substrate</name>
    </ligand>
</feature>
<feature type="binding site" evidence="9">
    <location>
        <position position="176"/>
    </location>
    <ligand>
        <name>substrate</name>
    </ligand>
</feature>
<sequence length="525" mass="58480">MGDDMNRREFVTRSVAAAAASAFVENDLHAAPSTTNQFPGLLPASQMPGAIPDSEIQQARFPDGFLWGAATASYQVEGAWNEDGKGESIWDKFTHTPGKVRGSVTGDVACDQYHRYPQDIALAKSLNLKSYRFSISWPRIQPTGIGAPNMKGIDHYSRLADTLLTADIRPWCTMYHWDLPQALEDRGGWPNRDLANYFADYAGILAKHLGDRITTWAPFNMPWAIAFMGYAAGAFPPCRTSFPDFLKAAHTLALAQGEAHRAVKAASSKATIGSAYEMAPAYPKTDSAADRAAAERYHAMNNVFFLEAAMKGRYPNAFVGEPPYEIMGFKPGDEKILYAPLDWVGFHFYTRRIVSDASHTHTLGGSFSGTEIESDSGGARDPYTQIRATMPTEGPLTESGLELWPRGIYDLVTRISRDYNHPIIEITESGCGYLDGPDAKQNDRIPDTRRIEWYRQVLSELARAIADGAHVRAYHAWSLLDNFQWAEGYTERYGLIHIDFRTQERIIKDSGHWYSRVAASNRLDV</sequence>
<comment type="similarity">
    <text evidence="2 10">Belongs to the glycosyl hydrolase 1 family.</text>
</comment>
<dbReference type="Proteomes" id="UP000648801">
    <property type="component" value="Unassembled WGS sequence"/>
</dbReference>